<name>A0A8X7RRS6_BRACI</name>
<feature type="compositionally biased region" description="Basic residues" evidence="1">
    <location>
        <begin position="93"/>
        <end position="106"/>
    </location>
</feature>
<gene>
    <name evidence="2" type="ORF">Bca52824_039536</name>
</gene>
<dbReference type="Proteomes" id="UP000886595">
    <property type="component" value="Unassembled WGS sequence"/>
</dbReference>
<dbReference type="OrthoDB" id="10557403at2759"/>
<accession>A0A8X7RRS6</accession>
<comment type="caution">
    <text evidence="2">The sequence shown here is derived from an EMBL/GenBank/DDBJ whole genome shotgun (WGS) entry which is preliminary data.</text>
</comment>
<dbReference type="EMBL" id="JAAMPC010000009">
    <property type="protein sequence ID" value="KAG2292867.1"/>
    <property type="molecule type" value="Genomic_DNA"/>
</dbReference>
<proteinExistence type="predicted"/>
<reference evidence="2 3" key="1">
    <citation type="submission" date="2020-02" db="EMBL/GenBank/DDBJ databases">
        <authorList>
            <person name="Ma Q."/>
            <person name="Huang Y."/>
            <person name="Song X."/>
            <person name="Pei D."/>
        </authorList>
    </citation>
    <scope>NUCLEOTIDE SEQUENCE [LARGE SCALE GENOMIC DNA]</scope>
    <source>
        <strain evidence="2">Sxm20200214</strain>
        <tissue evidence="2">Leaf</tissue>
    </source>
</reference>
<keyword evidence="3" id="KW-1185">Reference proteome</keyword>
<sequence>MEKKKTEELISCIEMFEDPEPTADSNLEPAIPESASIDIKVAASVDFQSSESIDNKPSESDDSQSSESIDTKLSASVDTLKLSEQPETEKSKSGGRTRNRKKKKKRNVDADTLSLVPLQCQEGSFEYRVRCKGGSESITKVRVLCDPELREKGEVSARVFINCINKMRKRDTETCSGASSHPQPD</sequence>
<dbReference type="AlphaFoldDB" id="A0A8X7RRS6"/>
<evidence type="ECO:0000256" key="1">
    <source>
        <dbReference type="SAM" id="MobiDB-lite"/>
    </source>
</evidence>
<protein>
    <submittedName>
        <fullName evidence="2">Uncharacterized protein</fullName>
    </submittedName>
</protein>
<evidence type="ECO:0000313" key="3">
    <source>
        <dbReference type="Proteomes" id="UP000886595"/>
    </source>
</evidence>
<organism evidence="2 3">
    <name type="scientific">Brassica carinata</name>
    <name type="common">Ethiopian mustard</name>
    <name type="synonym">Abyssinian cabbage</name>
    <dbReference type="NCBI Taxonomy" id="52824"/>
    <lineage>
        <taxon>Eukaryota</taxon>
        <taxon>Viridiplantae</taxon>
        <taxon>Streptophyta</taxon>
        <taxon>Embryophyta</taxon>
        <taxon>Tracheophyta</taxon>
        <taxon>Spermatophyta</taxon>
        <taxon>Magnoliopsida</taxon>
        <taxon>eudicotyledons</taxon>
        <taxon>Gunneridae</taxon>
        <taxon>Pentapetalae</taxon>
        <taxon>rosids</taxon>
        <taxon>malvids</taxon>
        <taxon>Brassicales</taxon>
        <taxon>Brassicaceae</taxon>
        <taxon>Brassiceae</taxon>
        <taxon>Brassica</taxon>
    </lineage>
</organism>
<evidence type="ECO:0000313" key="2">
    <source>
        <dbReference type="EMBL" id="KAG2292867.1"/>
    </source>
</evidence>
<feature type="region of interest" description="Disordered" evidence="1">
    <location>
        <begin position="47"/>
        <end position="108"/>
    </location>
</feature>